<reference evidence="13 14" key="1">
    <citation type="submission" date="2020-08" db="EMBL/GenBank/DDBJ databases">
        <title>Genomic Encyclopedia of Type Strains, Phase IV (KMG-IV): sequencing the most valuable type-strain genomes for metagenomic binning, comparative biology and taxonomic classification.</title>
        <authorList>
            <person name="Goeker M."/>
        </authorList>
    </citation>
    <scope>NUCLEOTIDE SEQUENCE [LARGE SCALE GENOMIC DNA]</scope>
    <source>
        <strain evidence="13 14">DSM 22975</strain>
    </source>
</reference>
<evidence type="ECO:0000256" key="6">
    <source>
        <dbReference type="ARBA" id="ARBA00022692"/>
    </source>
</evidence>
<dbReference type="InterPro" id="IPR037682">
    <property type="entry name" value="TonB_C"/>
</dbReference>
<dbReference type="NCBIfam" id="TIGR01352">
    <property type="entry name" value="tonB_Cterm"/>
    <property type="match status" value="1"/>
</dbReference>
<dbReference type="GO" id="GO:0031992">
    <property type="term" value="F:energy transducer activity"/>
    <property type="evidence" value="ECO:0007669"/>
    <property type="project" value="InterPro"/>
</dbReference>
<dbReference type="InterPro" id="IPR006260">
    <property type="entry name" value="TonB/TolA_C"/>
</dbReference>
<evidence type="ECO:0000256" key="7">
    <source>
        <dbReference type="ARBA" id="ARBA00022927"/>
    </source>
</evidence>
<name>A0A841GJ97_9GAMM</name>
<comment type="similarity">
    <text evidence="2 10">Belongs to the TonB family.</text>
</comment>
<evidence type="ECO:0000256" key="8">
    <source>
        <dbReference type="ARBA" id="ARBA00022989"/>
    </source>
</evidence>
<dbReference type="SUPFAM" id="SSF74653">
    <property type="entry name" value="TolA/TonB C-terminal domain"/>
    <property type="match status" value="1"/>
</dbReference>
<evidence type="ECO:0000256" key="3">
    <source>
        <dbReference type="ARBA" id="ARBA00022448"/>
    </source>
</evidence>
<dbReference type="GO" id="GO:0030288">
    <property type="term" value="C:outer membrane-bounded periplasmic space"/>
    <property type="evidence" value="ECO:0007669"/>
    <property type="project" value="InterPro"/>
</dbReference>
<feature type="transmembrane region" description="Helical" evidence="10">
    <location>
        <begin position="13"/>
        <end position="35"/>
    </location>
</feature>
<dbReference type="EMBL" id="JACHGR010000002">
    <property type="protein sequence ID" value="MBB6054920.1"/>
    <property type="molecule type" value="Genomic_DNA"/>
</dbReference>
<dbReference type="InterPro" id="IPR051045">
    <property type="entry name" value="TonB-dependent_transducer"/>
</dbReference>
<comment type="subcellular location">
    <subcellularLocation>
        <location evidence="1 10">Cell inner membrane</location>
        <topology evidence="1 10">Single-pass membrane protein</topology>
        <orientation evidence="1 10">Periplasmic side</orientation>
    </subcellularLocation>
</comment>
<keyword evidence="14" id="KW-1185">Reference proteome</keyword>
<gene>
    <name evidence="13" type="ORF">HNR75_000792</name>
</gene>
<keyword evidence="6 10" id="KW-0812">Transmembrane</keyword>
<feature type="domain" description="TonB C-terminal" evidence="12">
    <location>
        <begin position="145"/>
        <end position="236"/>
    </location>
</feature>
<keyword evidence="5 10" id="KW-0997">Cell inner membrane</keyword>
<dbReference type="Gene3D" id="3.30.1150.10">
    <property type="match status" value="1"/>
</dbReference>
<dbReference type="AlphaFoldDB" id="A0A841GJ97"/>
<dbReference type="PANTHER" id="PTHR33446">
    <property type="entry name" value="PROTEIN TONB-RELATED"/>
    <property type="match status" value="1"/>
</dbReference>
<dbReference type="InterPro" id="IPR003538">
    <property type="entry name" value="TonB"/>
</dbReference>
<dbReference type="GO" id="GO:0015891">
    <property type="term" value="P:siderophore transport"/>
    <property type="evidence" value="ECO:0007669"/>
    <property type="project" value="InterPro"/>
</dbReference>
<evidence type="ECO:0000313" key="14">
    <source>
        <dbReference type="Proteomes" id="UP000585721"/>
    </source>
</evidence>
<keyword evidence="7 10" id="KW-0653">Protein transport</keyword>
<evidence type="ECO:0000256" key="11">
    <source>
        <dbReference type="SAM" id="MobiDB-lite"/>
    </source>
</evidence>
<feature type="compositionally biased region" description="Basic residues" evidence="11">
    <location>
        <begin position="95"/>
        <end position="104"/>
    </location>
</feature>
<accession>A0A841GJ97</accession>
<evidence type="ECO:0000256" key="5">
    <source>
        <dbReference type="ARBA" id="ARBA00022519"/>
    </source>
</evidence>
<dbReference type="PRINTS" id="PR01374">
    <property type="entry name" value="TONBPROTEIN"/>
</dbReference>
<dbReference type="GO" id="GO:0098797">
    <property type="term" value="C:plasma membrane protein complex"/>
    <property type="evidence" value="ECO:0007669"/>
    <property type="project" value="TreeGrafter"/>
</dbReference>
<dbReference type="GO" id="GO:0055085">
    <property type="term" value="P:transmembrane transport"/>
    <property type="evidence" value="ECO:0007669"/>
    <property type="project" value="InterPro"/>
</dbReference>
<keyword evidence="9 10" id="KW-0472">Membrane</keyword>
<dbReference type="PANTHER" id="PTHR33446:SF2">
    <property type="entry name" value="PROTEIN TONB"/>
    <property type="match status" value="1"/>
</dbReference>
<evidence type="ECO:0000256" key="1">
    <source>
        <dbReference type="ARBA" id="ARBA00004383"/>
    </source>
</evidence>
<comment type="caution">
    <text evidence="13">The sequence shown here is derived from an EMBL/GenBank/DDBJ whole genome shotgun (WGS) entry which is preliminary data.</text>
</comment>
<sequence length="236" mass="25565">MIYDAVSYPQNRLGLPVFGGVVLLHGLVLAGMLHYQSAAVKPEMTVAMPLTVRWVTPVEDPKPEPVVEPQPVAEAEPESLPLPPPEVKKPSPVKVKPKPLKKPKPVVTQAPLQQKPIVTPAVSAPVQPAKPAPVKAETASAPVEAPRFNAAYLSNPAPVYPRRSRMLEEEGIVKLRVHVSTVGKALSVQLFKSSGFSRLDDAALTAVRNWRFVPAKQGNQSIEGWVIVPVSFKLRS</sequence>
<dbReference type="RefSeq" id="WP_188025713.1">
    <property type="nucleotide sequence ID" value="NZ_JACHGR010000002.1"/>
</dbReference>
<evidence type="ECO:0000256" key="9">
    <source>
        <dbReference type="ARBA" id="ARBA00023136"/>
    </source>
</evidence>
<protein>
    <recommendedName>
        <fullName evidence="10">Protein TonB</fullName>
    </recommendedName>
</protein>
<keyword evidence="3 10" id="KW-0813">Transport</keyword>
<evidence type="ECO:0000256" key="10">
    <source>
        <dbReference type="RuleBase" id="RU362123"/>
    </source>
</evidence>
<organism evidence="13 14">
    <name type="scientific">Tolumonas osonensis</name>
    <dbReference type="NCBI Taxonomy" id="675874"/>
    <lineage>
        <taxon>Bacteria</taxon>
        <taxon>Pseudomonadati</taxon>
        <taxon>Pseudomonadota</taxon>
        <taxon>Gammaproteobacteria</taxon>
        <taxon>Aeromonadales</taxon>
        <taxon>Aeromonadaceae</taxon>
        <taxon>Tolumonas</taxon>
    </lineage>
</organism>
<dbReference type="Pfam" id="PF03544">
    <property type="entry name" value="TonB_C"/>
    <property type="match status" value="1"/>
</dbReference>
<keyword evidence="4 10" id="KW-1003">Cell membrane</keyword>
<evidence type="ECO:0000313" key="13">
    <source>
        <dbReference type="EMBL" id="MBB6054920.1"/>
    </source>
</evidence>
<dbReference type="GO" id="GO:0015031">
    <property type="term" value="P:protein transport"/>
    <property type="evidence" value="ECO:0007669"/>
    <property type="project" value="UniProtKB-UniRule"/>
</dbReference>
<keyword evidence="10" id="KW-0735">Signal-anchor</keyword>
<dbReference type="Proteomes" id="UP000585721">
    <property type="component" value="Unassembled WGS sequence"/>
</dbReference>
<evidence type="ECO:0000256" key="2">
    <source>
        <dbReference type="ARBA" id="ARBA00006555"/>
    </source>
</evidence>
<comment type="function">
    <text evidence="10">Interacts with outer membrane receptor proteins that carry out high-affinity binding and energy dependent uptake into the periplasmic space of specific substrates. It could act to transduce energy from the cytoplasmic membrane to specific energy-requiring processes in the outer membrane, resulting in the release into the periplasm of ligands bound by these outer membrane proteins.</text>
</comment>
<dbReference type="PROSITE" id="PS52015">
    <property type="entry name" value="TONB_CTD"/>
    <property type="match status" value="1"/>
</dbReference>
<evidence type="ECO:0000259" key="12">
    <source>
        <dbReference type="PROSITE" id="PS52015"/>
    </source>
</evidence>
<feature type="region of interest" description="Disordered" evidence="11">
    <location>
        <begin position="59"/>
        <end position="108"/>
    </location>
</feature>
<proteinExistence type="inferred from homology"/>
<evidence type="ECO:0000256" key="4">
    <source>
        <dbReference type="ARBA" id="ARBA00022475"/>
    </source>
</evidence>
<keyword evidence="8 10" id="KW-1133">Transmembrane helix</keyword>